<keyword evidence="2" id="KW-1185">Reference proteome</keyword>
<accession>A0A238BTV2</accession>
<proteinExistence type="predicted"/>
<gene>
    <name evidence="1" type="ORF">X798_04614</name>
</gene>
<protein>
    <submittedName>
        <fullName evidence="1">Uncharacterized protein</fullName>
    </submittedName>
</protein>
<dbReference type="EMBL" id="KZ270009">
    <property type="protein sequence ID" value="OZC08414.1"/>
    <property type="molecule type" value="Genomic_DNA"/>
</dbReference>
<name>A0A238BTV2_9BILA</name>
<dbReference type="AlphaFoldDB" id="A0A238BTV2"/>
<dbReference type="Proteomes" id="UP000242913">
    <property type="component" value="Unassembled WGS sequence"/>
</dbReference>
<evidence type="ECO:0000313" key="2">
    <source>
        <dbReference type="Proteomes" id="UP000242913"/>
    </source>
</evidence>
<organism evidence="1 2">
    <name type="scientific">Onchocerca flexuosa</name>
    <dbReference type="NCBI Taxonomy" id="387005"/>
    <lineage>
        <taxon>Eukaryota</taxon>
        <taxon>Metazoa</taxon>
        <taxon>Ecdysozoa</taxon>
        <taxon>Nematoda</taxon>
        <taxon>Chromadorea</taxon>
        <taxon>Rhabditida</taxon>
        <taxon>Spirurina</taxon>
        <taxon>Spiruromorpha</taxon>
        <taxon>Filarioidea</taxon>
        <taxon>Onchocercidae</taxon>
        <taxon>Onchocerca</taxon>
    </lineage>
</organism>
<evidence type="ECO:0000313" key="1">
    <source>
        <dbReference type="EMBL" id="OZC08414.1"/>
    </source>
</evidence>
<sequence>MTNGGRRGVVQLNVCFVNLPVVDGVVALELVNGRCGGTSSINIVGGPMQQPVALLKFVLLSKENDVFVVWGGAEENIALIGLQMINWFEKLSRVWERQIPVYMDLNRLY</sequence>
<reference evidence="1 2" key="1">
    <citation type="submission" date="2015-12" db="EMBL/GenBank/DDBJ databases">
        <title>Draft genome of the nematode, Onchocerca flexuosa.</title>
        <authorList>
            <person name="Mitreva M."/>
        </authorList>
    </citation>
    <scope>NUCLEOTIDE SEQUENCE [LARGE SCALE GENOMIC DNA]</scope>
    <source>
        <strain evidence="1">Red Deer</strain>
    </source>
</reference>